<reference evidence="5 6" key="1">
    <citation type="submission" date="2017-01" db="EMBL/GenBank/DDBJ databases">
        <authorList>
            <person name="Mah S.A."/>
            <person name="Swanson W.J."/>
            <person name="Moy G.W."/>
            <person name="Vacquier V.D."/>
        </authorList>
    </citation>
    <scope>NUCLEOTIDE SEQUENCE [LARGE SCALE GENOMIC DNA]</scope>
    <source>
        <strain evidence="5 6">DSM 11589</strain>
    </source>
</reference>
<dbReference type="FunFam" id="3.40.50.300:FF:000133">
    <property type="entry name" value="Spermidine/putrescine import ATP-binding protein PotA"/>
    <property type="match status" value="1"/>
</dbReference>
<dbReference type="SUPFAM" id="SSF52540">
    <property type="entry name" value="P-loop containing nucleoside triphosphate hydrolases"/>
    <property type="match status" value="1"/>
</dbReference>
<evidence type="ECO:0000313" key="6">
    <source>
        <dbReference type="Proteomes" id="UP000185678"/>
    </source>
</evidence>
<dbReference type="OrthoDB" id="9802264at2"/>
<dbReference type="GO" id="GO:0015847">
    <property type="term" value="P:putrescine transport"/>
    <property type="evidence" value="ECO:0007669"/>
    <property type="project" value="UniProtKB-ARBA"/>
</dbReference>
<name>A0A1N7JC84_9PROT</name>
<dbReference type="InterPro" id="IPR017871">
    <property type="entry name" value="ABC_transporter-like_CS"/>
</dbReference>
<keyword evidence="2" id="KW-0547">Nucleotide-binding</keyword>
<dbReference type="InterPro" id="IPR050093">
    <property type="entry name" value="ABC_SmlMolc_Importer"/>
</dbReference>
<evidence type="ECO:0000313" key="5">
    <source>
        <dbReference type="EMBL" id="SIS46917.1"/>
    </source>
</evidence>
<feature type="domain" description="ABC transporter" evidence="4">
    <location>
        <begin position="5"/>
        <end position="238"/>
    </location>
</feature>
<dbReference type="AlphaFoldDB" id="A0A1N7JC84"/>
<dbReference type="InterPro" id="IPR008995">
    <property type="entry name" value="Mo/tungstate-bd_C_term_dom"/>
</dbReference>
<dbReference type="PROSITE" id="PS50893">
    <property type="entry name" value="ABC_TRANSPORTER_2"/>
    <property type="match status" value="1"/>
</dbReference>
<keyword evidence="6" id="KW-1185">Reference proteome</keyword>
<dbReference type="GO" id="GO:0016887">
    <property type="term" value="F:ATP hydrolysis activity"/>
    <property type="evidence" value="ECO:0007669"/>
    <property type="project" value="InterPro"/>
</dbReference>
<accession>A0A1N7JC84</accession>
<dbReference type="Pfam" id="PF00005">
    <property type="entry name" value="ABC_tran"/>
    <property type="match status" value="1"/>
</dbReference>
<evidence type="ECO:0000259" key="4">
    <source>
        <dbReference type="PROSITE" id="PS50893"/>
    </source>
</evidence>
<dbReference type="InterPro" id="IPR003593">
    <property type="entry name" value="AAA+_ATPase"/>
</dbReference>
<dbReference type="PROSITE" id="PS00211">
    <property type="entry name" value="ABC_TRANSPORTER_1"/>
    <property type="match status" value="1"/>
</dbReference>
<dbReference type="Gene3D" id="2.40.50.100">
    <property type="match status" value="1"/>
</dbReference>
<dbReference type="PANTHER" id="PTHR42781:SF4">
    <property type="entry name" value="SPERMIDINE_PUTRESCINE IMPORT ATP-BINDING PROTEIN POTA"/>
    <property type="match status" value="1"/>
</dbReference>
<dbReference type="PANTHER" id="PTHR42781">
    <property type="entry name" value="SPERMIDINE/PUTRESCINE IMPORT ATP-BINDING PROTEIN POTA"/>
    <property type="match status" value="1"/>
</dbReference>
<organism evidence="5 6">
    <name type="scientific">Insolitispirillum peregrinum</name>
    <dbReference type="NCBI Taxonomy" id="80876"/>
    <lineage>
        <taxon>Bacteria</taxon>
        <taxon>Pseudomonadati</taxon>
        <taxon>Pseudomonadota</taxon>
        <taxon>Alphaproteobacteria</taxon>
        <taxon>Rhodospirillales</taxon>
        <taxon>Novispirillaceae</taxon>
        <taxon>Insolitispirillum</taxon>
    </lineage>
</organism>
<keyword evidence="3 5" id="KW-0067">ATP-binding</keyword>
<gene>
    <name evidence="5" type="ORF">SAMN05421779_10287</name>
</gene>
<keyword evidence="1" id="KW-0813">Transport</keyword>
<dbReference type="InterPro" id="IPR003439">
    <property type="entry name" value="ABC_transporter-like_ATP-bd"/>
</dbReference>
<dbReference type="Gene3D" id="3.40.50.300">
    <property type="entry name" value="P-loop containing nucleotide triphosphate hydrolases"/>
    <property type="match status" value="1"/>
</dbReference>
<sequence>MKTIIQLENVSKIYTGGFKAVDGINLGILEGEFVTLLGPSGCGKTTTLRMLAGFEEPTRGRISLDGQDITDSPPYRRPINTVFQDYALFPHLSVLDNVAYGLRTGKRKLGQALVAERVKSALGMVGLLGKADNRPGQLSGGQRQRVAMARALACQPRVLLLDEPLSALDVKLREKMQVELKQLHQQLGITFLMVTHDQKEALVMSDRIVVMHDGKIAQIGTPEDLYDRPASAYVADFIGASNLLHGKVSALGDGFAEVDLDGAVLRGRLADSARGLAVGDAAVISLRPERVQRVTDGESKESLSVFEARVMNRHFHGYDVRLDAKIGGRYQDLAIDLRRDSIAMVDSLPPMGEVARFAMTAADALVFAEDQQ</sequence>
<evidence type="ECO:0000256" key="2">
    <source>
        <dbReference type="ARBA" id="ARBA00022741"/>
    </source>
</evidence>
<proteinExistence type="predicted"/>
<protein>
    <submittedName>
        <fullName evidence="5">Spermidine/putrescine transport system ATP-binding protein</fullName>
    </submittedName>
</protein>
<dbReference type="SMART" id="SM00382">
    <property type="entry name" value="AAA"/>
    <property type="match status" value="1"/>
</dbReference>
<dbReference type="GO" id="GO:0005524">
    <property type="term" value="F:ATP binding"/>
    <property type="evidence" value="ECO:0007669"/>
    <property type="project" value="UniProtKB-KW"/>
</dbReference>
<dbReference type="Proteomes" id="UP000185678">
    <property type="component" value="Unassembled WGS sequence"/>
</dbReference>
<dbReference type="STRING" id="80876.SAMN05421779_10287"/>
<dbReference type="EMBL" id="FTOA01000002">
    <property type="protein sequence ID" value="SIS46917.1"/>
    <property type="molecule type" value="Genomic_DNA"/>
</dbReference>
<dbReference type="GO" id="GO:0032991">
    <property type="term" value="C:protein-containing complex"/>
    <property type="evidence" value="ECO:0007669"/>
    <property type="project" value="UniProtKB-ARBA"/>
</dbReference>
<evidence type="ECO:0000256" key="1">
    <source>
        <dbReference type="ARBA" id="ARBA00022448"/>
    </source>
</evidence>
<dbReference type="GO" id="GO:0005886">
    <property type="term" value="C:plasma membrane"/>
    <property type="evidence" value="ECO:0007669"/>
    <property type="project" value="UniProtKB-ARBA"/>
</dbReference>
<dbReference type="InterPro" id="IPR027417">
    <property type="entry name" value="P-loop_NTPase"/>
</dbReference>
<evidence type="ECO:0000256" key="3">
    <source>
        <dbReference type="ARBA" id="ARBA00022840"/>
    </source>
</evidence>
<dbReference type="RefSeq" id="WP_076399013.1">
    <property type="nucleotide sequence ID" value="NZ_FTOA01000002.1"/>
</dbReference>
<dbReference type="SUPFAM" id="SSF50331">
    <property type="entry name" value="MOP-like"/>
    <property type="match status" value="1"/>
</dbReference>